<evidence type="ECO:0000256" key="2">
    <source>
        <dbReference type="ARBA" id="ARBA00022723"/>
    </source>
</evidence>
<sequence>MSSPRLLPALLVLALTAGDALAQSQRVLVQRGETLVRQHCALCHAVGRTDTSPYPNAPLFRELSKRYPVDVLEEALAEGFTSGHPAMPEFTFSAERAAAIVAYLSSIQTEPNARPQRR</sequence>
<dbReference type="RefSeq" id="WP_106747420.1">
    <property type="nucleotide sequence ID" value="NZ_CP027668.1"/>
</dbReference>
<name>A0A2S0N7F1_9HYPH</name>
<reference evidence="7 8" key="1">
    <citation type="submission" date="2018-03" db="EMBL/GenBank/DDBJ databases">
        <title>Genome sequencing of Phreatobacter sp.</title>
        <authorList>
            <person name="Kim S.-J."/>
            <person name="Heo J."/>
            <person name="Kwon S.-W."/>
        </authorList>
    </citation>
    <scope>NUCLEOTIDE SEQUENCE [LARGE SCALE GENOMIC DNA]</scope>
    <source>
        <strain evidence="7 8">S-12</strain>
    </source>
</reference>
<gene>
    <name evidence="7" type="ORF">C6569_02870</name>
</gene>
<evidence type="ECO:0000256" key="3">
    <source>
        <dbReference type="ARBA" id="ARBA00023004"/>
    </source>
</evidence>
<proteinExistence type="predicted"/>
<feature type="signal peptide" evidence="5">
    <location>
        <begin position="1"/>
        <end position="22"/>
    </location>
</feature>
<dbReference type="EMBL" id="CP027668">
    <property type="protein sequence ID" value="AVO44090.1"/>
    <property type="molecule type" value="Genomic_DNA"/>
</dbReference>
<keyword evidence="8" id="KW-1185">Reference proteome</keyword>
<feature type="chain" id="PRO_5015523023" evidence="5">
    <location>
        <begin position="23"/>
        <end position="118"/>
    </location>
</feature>
<evidence type="ECO:0000313" key="7">
    <source>
        <dbReference type="EMBL" id="AVO44090.1"/>
    </source>
</evidence>
<keyword evidence="7" id="KW-0456">Lyase</keyword>
<dbReference type="GO" id="GO:0020037">
    <property type="term" value="F:heme binding"/>
    <property type="evidence" value="ECO:0007669"/>
    <property type="project" value="InterPro"/>
</dbReference>
<feature type="domain" description="Cytochrome c" evidence="6">
    <location>
        <begin position="27"/>
        <end position="108"/>
    </location>
</feature>
<evidence type="ECO:0000313" key="8">
    <source>
        <dbReference type="Proteomes" id="UP000237889"/>
    </source>
</evidence>
<evidence type="ECO:0000256" key="4">
    <source>
        <dbReference type="PROSITE-ProRule" id="PRU00433"/>
    </source>
</evidence>
<dbReference type="InterPro" id="IPR036909">
    <property type="entry name" value="Cyt_c-like_dom_sf"/>
</dbReference>
<keyword evidence="5" id="KW-0732">Signal</keyword>
<protein>
    <submittedName>
        <fullName evidence="7">Cystathionine beta-lyase</fullName>
    </submittedName>
</protein>
<dbReference type="KEGG" id="phr:C6569_02870"/>
<dbReference type="InterPro" id="IPR009056">
    <property type="entry name" value="Cyt_c-like_dom"/>
</dbReference>
<dbReference type="Pfam" id="PF13442">
    <property type="entry name" value="Cytochrome_CBB3"/>
    <property type="match status" value="1"/>
</dbReference>
<dbReference type="GO" id="GO:0046872">
    <property type="term" value="F:metal ion binding"/>
    <property type="evidence" value="ECO:0007669"/>
    <property type="project" value="UniProtKB-KW"/>
</dbReference>
<dbReference type="SUPFAM" id="SSF46626">
    <property type="entry name" value="Cytochrome c"/>
    <property type="match status" value="1"/>
</dbReference>
<dbReference type="GO" id="GO:0009055">
    <property type="term" value="F:electron transfer activity"/>
    <property type="evidence" value="ECO:0007669"/>
    <property type="project" value="InterPro"/>
</dbReference>
<dbReference type="AlphaFoldDB" id="A0A2S0N7F1"/>
<evidence type="ECO:0000256" key="5">
    <source>
        <dbReference type="SAM" id="SignalP"/>
    </source>
</evidence>
<organism evidence="7 8">
    <name type="scientific">Phreatobacter cathodiphilus</name>
    <dbReference type="NCBI Taxonomy" id="1868589"/>
    <lineage>
        <taxon>Bacteria</taxon>
        <taxon>Pseudomonadati</taxon>
        <taxon>Pseudomonadota</taxon>
        <taxon>Alphaproteobacteria</taxon>
        <taxon>Hyphomicrobiales</taxon>
        <taxon>Phreatobacteraceae</taxon>
        <taxon>Phreatobacter</taxon>
    </lineage>
</organism>
<evidence type="ECO:0000256" key="1">
    <source>
        <dbReference type="ARBA" id="ARBA00022617"/>
    </source>
</evidence>
<dbReference type="GO" id="GO:0016829">
    <property type="term" value="F:lyase activity"/>
    <property type="evidence" value="ECO:0007669"/>
    <property type="project" value="UniProtKB-KW"/>
</dbReference>
<dbReference type="Proteomes" id="UP000237889">
    <property type="component" value="Chromosome"/>
</dbReference>
<keyword evidence="1 4" id="KW-0349">Heme</keyword>
<dbReference type="Gene3D" id="1.10.760.10">
    <property type="entry name" value="Cytochrome c-like domain"/>
    <property type="match status" value="1"/>
</dbReference>
<dbReference type="OrthoDB" id="7363829at2"/>
<dbReference type="PROSITE" id="PS51007">
    <property type="entry name" value="CYTC"/>
    <property type="match status" value="1"/>
</dbReference>
<accession>A0A2S0N7F1</accession>
<keyword evidence="2 4" id="KW-0479">Metal-binding</keyword>
<evidence type="ECO:0000259" key="6">
    <source>
        <dbReference type="PROSITE" id="PS51007"/>
    </source>
</evidence>
<keyword evidence="3 4" id="KW-0408">Iron</keyword>